<name>A0A285V914_9ACTN</name>
<proteinExistence type="predicted"/>
<keyword evidence="1" id="KW-0812">Transmembrane</keyword>
<organism evidence="2 3">
    <name type="scientific">Blastococcus aggregatus</name>
    <dbReference type="NCBI Taxonomy" id="38502"/>
    <lineage>
        <taxon>Bacteria</taxon>
        <taxon>Bacillati</taxon>
        <taxon>Actinomycetota</taxon>
        <taxon>Actinomycetes</taxon>
        <taxon>Geodermatophilales</taxon>
        <taxon>Geodermatophilaceae</taxon>
        <taxon>Blastococcus</taxon>
    </lineage>
</organism>
<keyword evidence="1" id="KW-0472">Membrane</keyword>
<dbReference type="AlphaFoldDB" id="A0A285V914"/>
<evidence type="ECO:0000313" key="2">
    <source>
        <dbReference type="EMBL" id="SOC50437.1"/>
    </source>
</evidence>
<dbReference type="EMBL" id="OBQI01000004">
    <property type="protein sequence ID" value="SOC50437.1"/>
    <property type="molecule type" value="Genomic_DNA"/>
</dbReference>
<protein>
    <submittedName>
        <fullName evidence="2">Uncharacterized protein</fullName>
    </submittedName>
</protein>
<accession>A0A285V914</accession>
<gene>
    <name evidence="2" type="ORF">SAMN05660748_3185</name>
</gene>
<sequence length="57" mass="5751">MRTLLTFLLLVGTGLLVVGAVTPQLFVLALLGLLLLTGAASVALAGLGPPGPPRLHH</sequence>
<feature type="transmembrane region" description="Helical" evidence="1">
    <location>
        <begin position="29"/>
        <end position="47"/>
    </location>
</feature>
<evidence type="ECO:0000313" key="3">
    <source>
        <dbReference type="Proteomes" id="UP000219435"/>
    </source>
</evidence>
<reference evidence="3" key="1">
    <citation type="submission" date="2017-08" db="EMBL/GenBank/DDBJ databases">
        <authorList>
            <person name="Varghese N."/>
            <person name="Submissions S."/>
        </authorList>
    </citation>
    <scope>NUCLEOTIDE SEQUENCE [LARGE SCALE GENOMIC DNA]</scope>
    <source>
        <strain evidence="3">DSM 4725</strain>
    </source>
</reference>
<dbReference type="RefSeq" id="WP_176522997.1">
    <property type="nucleotide sequence ID" value="NZ_OBQI01000004.1"/>
</dbReference>
<keyword evidence="1" id="KW-1133">Transmembrane helix</keyword>
<keyword evidence="3" id="KW-1185">Reference proteome</keyword>
<dbReference type="Proteomes" id="UP000219435">
    <property type="component" value="Unassembled WGS sequence"/>
</dbReference>
<evidence type="ECO:0000256" key="1">
    <source>
        <dbReference type="SAM" id="Phobius"/>
    </source>
</evidence>